<organism evidence="14 15">
    <name type="scientific">Nephila pilipes</name>
    <name type="common">Giant wood spider</name>
    <name type="synonym">Nephila maculata</name>
    <dbReference type="NCBI Taxonomy" id="299642"/>
    <lineage>
        <taxon>Eukaryota</taxon>
        <taxon>Metazoa</taxon>
        <taxon>Ecdysozoa</taxon>
        <taxon>Arthropoda</taxon>
        <taxon>Chelicerata</taxon>
        <taxon>Arachnida</taxon>
        <taxon>Araneae</taxon>
        <taxon>Araneomorphae</taxon>
        <taxon>Entelegynae</taxon>
        <taxon>Araneoidea</taxon>
        <taxon>Nephilidae</taxon>
        <taxon>Nephila</taxon>
    </lineage>
</organism>
<evidence type="ECO:0000259" key="13">
    <source>
        <dbReference type="Pfam" id="PF00870"/>
    </source>
</evidence>
<dbReference type="SUPFAM" id="SSF49417">
    <property type="entry name" value="p53-like transcription factors"/>
    <property type="match status" value="1"/>
</dbReference>
<evidence type="ECO:0000256" key="4">
    <source>
        <dbReference type="ARBA" id="ARBA00022723"/>
    </source>
</evidence>
<accession>A0A8X6I319</accession>
<keyword evidence="9" id="KW-0804">Transcription</keyword>
<dbReference type="Pfam" id="PF00870">
    <property type="entry name" value="P53"/>
    <property type="match status" value="1"/>
</dbReference>
<dbReference type="GO" id="GO:0000978">
    <property type="term" value="F:RNA polymerase II cis-regulatory region sequence-specific DNA binding"/>
    <property type="evidence" value="ECO:0007669"/>
    <property type="project" value="TreeGrafter"/>
</dbReference>
<feature type="binding site" evidence="11">
    <location>
        <position position="36"/>
    </location>
    <ligand>
        <name>Zn(2+)</name>
        <dbReference type="ChEBI" id="CHEBI:29105"/>
    </ligand>
</feature>
<evidence type="ECO:0000256" key="3">
    <source>
        <dbReference type="ARBA" id="ARBA00022703"/>
    </source>
</evidence>
<evidence type="ECO:0000256" key="9">
    <source>
        <dbReference type="ARBA" id="ARBA00023163"/>
    </source>
</evidence>
<comment type="subcellular location">
    <subcellularLocation>
        <location evidence="1">Nucleus</location>
    </subcellularLocation>
</comment>
<dbReference type="GO" id="GO:0006915">
    <property type="term" value="P:apoptotic process"/>
    <property type="evidence" value="ECO:0007669"/>
    <property type="project" value="UniProtKB-KW"/>
</dbReference>
<keyword evidence="8" id="KW-0010">Activator</keyword>
<reference evidence="14" key="1">
    <citation type="submission" date="2020-08" db="EMBL/GenBank/DDBJ databases">
        <title>Multicomponent nature underlies the extraordinary mechanical properties of spider dragline silk.</title>
        <authorList>
            <person name="Kono N."/>
            <person name="Nakamura H."/>
            <person name="Mori M."/>
            <person name="Yoshida Y."/>
            <person name="Ohtoshi R."/>
            <person name="Malay A.D."/>
            <person name="Moran D.A.P."/>
            <person name="Tomita M."/>
            <person name="Numata K."/>
            <person name="Arakawa K."/>
        </authorList>
    </citation>
    <scope>NUCLEOTIDE SEQUENCE</scope>
</reference>
<dbReference type="InterPro" id="IPR012346">
    <property type="entry name" value="p53/RUNT-type_TF_DNA-bd_sf"/>
</dbReference>
<dbReference type="GO" id="GO:0000981">
    <property type="term" value="F:DNA-binding transcription factor activity, RNA polymerase II-specific"/>
    <property type="evidence" value="ECO:0007669"/>
    <property type="project" value="TreeGrafter"/>
</dbReference>
<comment type="similarity">
    <text evidence="2">Belongs to the p53 family.</text>
</comment>
<evidence type="ECO:0000256" key="1">
    <source>
        <dbReference type="ARBA" id="ARBA00004123"/>
    </source>
</evidence>
<dbReference type="EMBL" id="BMAW01041544">
    <property type="protein sequence ID" value="GFS29276.1"/>
    <property type="molecule type" value="Genomic_DNA"/>
</dbReference>
<dbReference type="Gene3D" id="2.60.40.720">
    <property type="match status" value="1"/>
</dbReference>
<keyword evidence="6" id="KW-0805">Transcription regulation</keyword>
<dbReference type="InterPro" id="IPR008967">
    <property type="entry name" value="p53-like_TF_DNA-bd_sf"/>
</dbReference>
<evidence type="ECO:0000256" key="6">
    <source>
        <dbReference type="ARBA" id="ARBA00023015"/>
    </source>
</evidence>
<keyword evidence="10" id="KW-0539">Nucleus</keyword>
<evidence type="ECO:0000256" key="5">
    <source>
        <dbReference type="ARBA" id="ARBA00022833"/>
    </source>
</evidence>
<dbReference type="PANTHER" id="PTHR11447">
    <property type="entry name" value="CELLULAR TUMOR ANTIGEN P53"/>
    <property type="match status" value="1"/>
</dbReference>
<comment type="caution">
    <text evidence="14">The sequence shown here is derived from an EMBL/GenBank/DDBJ whole genome shotgun (WGS) entry which is preliminary data.</text>
</comment>
<keyword evidence="7" id="KW-0238">DNA-binding</keyword>
<keyword evidence="5 11" id="KW-0862">Zinc</keyword>
<keyword evidence="3" id="KW-0053">Apoptosis</keyword>
<keyword evidence="4 11" id="KW-0479">Metal-binding</keyword>
<dbReference type="Proteomes" id="UP000887013">
    <property type="component" value="Unassembled WGS sequence"/>
</dbReference>
<evidence type="ECO:0000313" key="15">
    <source>
        <dbReference type="Proteomes" id="UP000887013"/>
    </source>
</evidence>
<dbReference type="InterPro" id="IPR002117">
    <property type="entry name" value="p53_tumour_suppressor"/>
</dbReference>
<comment type="cofactor">
    <cofactor evidence="11">
        <name>Zn(2+)</name>
        <dbReference type="ChEBI" id="CHEBI:29105"/>
    </cofactor>
    <text evidence="11">Binds 1 zinc ion per subunit.</text>
</comment>
<evidence type="ECO:0000256" key="11">
    <source>
        <dbReference type="PIRSR" id="PIRSR602117-1"/>
    </source>
</evidence>
<name>A0A8X6I319_NEPPI</name>
<evidence type="ECO:0000256" key="2">
    <source>
        <dbReference type="ARBA" id="ARBA00006167"/>
    </source>
</evidence>
<evidence type="ECO:0000256" key="12">
    <source>
        <dbReference type="SAM" id="MobiDB-lite"/>
    </source>
</evidence>
<evidence type="ECO:0000256" key="7">
    <source>
        <dbReference type="ARBA" id="ARBA00023125"/>
    </source>
</evidence>
<dbReference type="GO" id="GO:0046872">
    <property type="term" value="F:metal ion binding"/>
    <property type="evidence" value="ECO:0007669"/>
    <property type="project" value="UniProtKB-KW"/>
</dbReference>
<evidence type="ECO:0000313" key="14">
    <source>
        <dbReference type="EMBL" id="GFS29276.1"/>
    </source>
</evidence>
<protein>
    <submittedName>
        <fullName evidence="14">Cellular tumor antigen p53</fullName>
    </submittedName>
</protein>
<feature type="domain" description="p53 DNA-binding" evidence="13">
    <location>
        <begin position="35"/>
        <end position="81"/>
    </location>
</feature>
<proteinExistence type="inferred from homology"/>
<dbReference type="OrthoDB" id="5915660at2759"/>
<evidence type="ECO:0000256" key="8">
    <source>
        <dbReference type="ARBA" id="ARBA00023159"/>
    </source>
</evidence>
<dbReference type="InterPro" id="IPR011615">
    <property type="entry name" value="p53_DNA-bd"/>
</dbReference>
<sequence>MSVKYDLSLQIEGNRRNKIVSATAKSNLSENGSISCAGGPNRRLLTLIFTLEHGGRVLGRQSVDLKICACPGRDRESAEKEKQSEPSTSKPTMKIKAPEHITSGPSTKKLKSECKKKNKFLINADDKECFEYLVKMKHLYKVHQYMQKVNTLPPDLKAMICVFRSSSSDDSDRS</sequence>
<gene>
    <name evidence="14" type="primary">TP53_1</name>
    <name evidence="14" type="ORF">NPIL_123411</name>
</gene>
<dbReference type="AlphaFoldDB" id="A0A8X6I319"/>
<keyword evidence="15" id="KW-1185">Reference proteome</keyword>
<evidence type="ECO:0000256" key="10">
    <source>
        <dbReference type="ARBA" id="ARBA00023242"/>
    </source>
</evidence>
<dbReference type="PRINTS" id="PR00386">
    <property type="entry name" value="P53SUPPRESSR"/>
</dbReference>
<dbReference type="PANTHER" id="PTHR11447:SF16">
    <property type="entry name" value="P53 PROTEIN LONG FORM VARIANT 1"/>
    <property type="match status" value="1"/>
</dbReference>
<feature type="region of interest" description="Disordered" evidence="12">
    <location>
        <begin position="74"/>
        <end position="109"/>
    </location>
</feature>
<feature type="compositionally biased region" description="Basic and acidic residues" evidence="12">
    <location>
        <begin position="74"/>
        <end position="84"/>
    </location>
</feature>
<dbReference type="GO" id="GO:0005634">
    <property type="term" value="C:nucleus"/>
    <property type="evidence" value="ECO:0007669"/>
    <property type="project" value="UniProtKB-SubCell"/>
</dbReference>